<reference evidence="2" key="1">
    <citation type="journal article" date="2019" name="Int. J. Syst. Evol. Microbiol.">
        <title>The Global Catalogue of Microorganisms (GCM) 10K type strain sequencing project: providing services to taxonomists for standard genome sequencing and annotation.</title>
        <authorList>
            <consortium name="The Broad Institute Genomics Platform"/>
            <consortium name="The Broad Institute Genome Sequencing Center for Infectious Disease"/>
            <person name="Wu L."/>
            <person name="Ma J."/>
        </authorList>
    </citation>
    <scope>NUCLEOTIDE SEQUENCE [LARGE SCALE GENOMIC DNA]</scope>
    <source>
        <strain evidence="2">JCM 17250</strain>
    </source>
</reference>
<protein>
    <submittedName>
        <fullName evidence="1">Uncharacterized protein</fullName>
    </submittedName>
</protein>
<evidence type="ECO:0000313" key="2">
    <source>
        <dbReference type="Proteomes" id="UP001501734"/>
    </source>
</evidence>
<dbReference type="Proteomes" id="UP001501734">
    <property type="component" value="Unassembled WGS sequence"/>
</dbReference>
<sequence length="64" mass="7331">MIGCVIDESEFVLHAEEIGEDVGFPNVRLVGLYSDHDERCFYYIDSNTKEVLDMFPIKRGGECE</sequence>
<accession>A0ABP7V876</accession>
<dbReference type="EMBL" id="BAABDL010000027">
    <property type="protein sequence ID" value="GAA4061658.1"/>
    <property type="molecule type" value="Genomic_DNA"/>
</dbReference>
<evidence type="ECO:0000313" key="1">
    <source>
        <dbReference type="EMBL" id="GAA4061658.1"/>
    </source>
</evidence>
<dbReference type="RefSeq" id="WP_344910159.1">
    <property type="nucleotide sequence ID" value="NZ_BAABDL010000027.1"/>
</dbReference>
<name>A0ABP7V876_9BACI</name>
<proteinExistence type="predicted"/>
<gene>
    <name evidence="1" type="ORF">GCM10022410_05820</name>
</gene>
<comment type="caution">
    <text evidence="1">The sequence shown here is derived from an EMBL/GenBank/DDBJ whole genome shotgun (WGS) entry which is preliminary data.</text>
</comment>
<keyword evidence="2" id="KW-1185">Reference proteome</keyword>
<organism evidence="1 2">
    <name type="scientific">Amphibacillus indicireducens</name>
    <dbReference type="NCBI Taxonomy" id="1076330"/>
    <lineage>
        <taxon>Bacteria</taxon>
        <taxon>Bacillati</taxon>
        <taxon>Bacillota</taxon>
        <taxon>Bacilli</taxon>
        <taxon>Bacillales</taxon>
        <taxon>Bacillaceae</taxon>
        <taxon>Amphibacillus</taxon>
    </lineage>
</organism>